<protein>
    <submittedName>
        <fullName evidence="1">Uncharacterized protein</fullName>
    </submittedName>
</protein>
<name>A0A6C0DHJ8_9ZZZZ</name>
<proteinExistence type="predicted"/>
<dbReference type="AlphaFoldDB" id="A0A6C0DHJ8"/>
<dbReference type="EMBL" id="MN739614">
    <property type="protein sequence ID" value="QHT15901.1"/>
    <property type="molecule type" value="Genomic_DNA"/>
</dbReference>
<sequence>MSIVVTENPIRNQILNSIIEIKNKKDQTMIPIKSKCLQFESSKYSSIKNEIWHVYINDERVKKTSDLIFYYKCLTCEKINICASTQILRKIRQGKSRCFQCNLPQVRHTKEKENVSIKSYQELYEISKQEFECYPDQYKNSYMLSHLSNNDYERIKSNIIGFGNGKYTNLEEYEYWPIYKVNNQMKFSYVLYDRINDTIFKAHQPIMKCDNCEKTWRCKSLETFKNCYKILCSDCKLCNRTFKIRPIKNMNNEIIMYQSKLELKFIEWCESNNLVVKNGPNIDYVYNNKKHKYRVDFEIECSNGAILIEIKDFHIWHKNQVESGLWNEKMVAVDKYIMKQQKYKKYYFITPNNWKQKLKELELELEKQTHKQI</sequence>
<accession>A0A6C0DHJ8</accession>
<reference evidence="1" key="1">
    <citation type="journal article" date="2020" name="Nature">
        <title>Giant virus diversity and host interactions through global metagenomics.</title>
        <authorList>
            <person name="Schulz F."/>
            <person name="Roux S."/>
            <person name="Paez-Espino D."/>
            <person name="Jungbluth S."/>
            <person name="Walsh D.A."/>
            <person name="Denef V.J."/>
            <person name="McMahon K.D."/>
            <person name="Konstantinidis K.T."/>
            <person name="Eloe-Fadrosh E.A."/>
            <person name="Kyrpides N.C."/>
            <person name="Woyke T."/>
        </authorList>
    </citation>
    <scope>NUCLEOTIDE SEQUENCE</scope>
    <source>
        <strain evidence="1">GVMAG-M-3300023174-182</strain>
    </source>
</reference>
<organism evidence="1">
    <name type="scientific">viral metagenome</name>
    <dbReference type="NCBI Taxonomy" id="1070528"/>
    <lineage>
        <taxon>unclassified sequences</taxon>
        <taxon>metagenomes</taxon>
        <taxon>organismal metagenomes</taxon>
    </lineage>
</organism>
<evidence type="ECO:0000313" key="1">
    <source>
        <dbReference type="EMBL" id="QHT15901.1"/>
    </source>
</evidence>